<comment type="caution">
    <text evidence="9">The sequence shown here is derived from an EMBL/GenBank/DDBJ whole genome shotgun (WGS) entry which is preliminary data.</text>
</comment>
<feature type="domain" description="Histidine kinase" evidence="8">
    <location>
        <begin position="276"/>
        <end position="488"/>
    </location>
</feature>
<dbReference type="STRING" id="1094558.ME5_01796"/>
<feature type="transmembrane region" description="Helical" evidence="7">
    <location>
        <begin position="36"/>
        <end position="57"/>
    </location>
</feature>
<keyword evidence="3" id="KW-0808">Transferase</keyword>
<keyword evidence="4" id="KW-0547">Nucleotide-binding</keyword>
<accession>J1JXA5</accession>
<evidence type="ECO:0000313" key="10">
    <source>
        <dbReference type="Proteomes" id="UP000008952"/>
    </source>
</evidence>
<keyword evidence="7" id="KW-0472">Membrane</keyword>
<feature type="transmembrane region" description="Helical" evidence="7">
    <location>
        <begin position="184"/>
        <end position="205"/>
    </location>
</feature>
<dbReference type="HOGENOM" id="CLU_040271_0_0_5"/>
<dbReference type="PRINTS" id="PR00344">
    <property type="entry name" value="BCTRLSENSOR"/>
</dbReference>
<comment type="catalytic activity">
    <reaction evidence="1">
        <text>ATP + protein L-histidine = ADP + protein N-phospho-L-histidine.</text>
        <dbReference type="EC" id="2.7.13.3"/>
    </reaction>
</comment>
<dbReference type="GO" id="GO:0005524">
    <property type="term" value="F:ATP binding"/>
    <property type="evidence" value="ECO:0007669"/>
    <property type="project" value="UniProtKB-KW"/>
</dbReference>
<dbReference type="SUPFAM" id="SSF55874">
    <property type="entry name" value="ATPase domain of HSP90 chaperone/DNA topoisomerase II/histidine kinase"/>
    <property type="match status" value="1"/>
</dbReference>
<dbReference type="GO" id="GO:0004673">
    <property type="term" value="F:protein histidine kinase activity"/>
    <property type="evidence" value="ECO:0007669"/>
    <property type="project" value="UniProtKB-EC"/>
</dbReference>
<dbReference type="CDD" id="cd00075">
    <property type="entry name" value="HATPase"/>
    <property type="match status" value="1"/>
</dbReference>
<dbReference type="InterPro" id="IPR004358">
    <property type="entry name" value="Sig_transdc_His_kin-like_C"/>
</dbReference>
<dbReference type="SMART" id="SM00387">
    <property type="entry name" value="HATPase_c"/>
    <property type="match status" value="1"/>
</dbReference>
<organism evidence="9 10">
    <name type="scientific">Bartonella tamiae Th239</name>
    <dbReference type="NCBI Taxonomy" id="1094558"/>
    <lineage>
        <taxon>Bacteria</taxon>
        <taxon>Pseudomonadati</taxon>
        <taxon>Pseudomonadota</taxon>
        <taxon>Alphaproteobacteria</taxon>
        <taxon>Hyphomicrobiales</taxon>
        <taxon>Bartonellaceae</taxon>
        <taxon>Bartonella</taxon>
    </lineage>
</organism>
<dbReference type="AlphaFoldDB" id="J1JXA5"/>
<dbReference type="Gene3D" id="3.30.565.10">
    <property type="entry name" value="Histidine kinase-like ATPase, C-terminal domain"/>
    <property type="match status" value="1"/>
</dbReference>
<evidence type="ECO:0000256" key="6">
    <source>
        <dbReference type="ARBA" id="ARBA00022840"/>
    </source>
</evidence>
<keyword evidence="7" id="KW-0812">Transmembrane</keyword>
<dbReference type="InterPro" id="IPR050980">
    <property type="entry name" value="2C_sensor_his_kinase"/>
</dbReference>
<keyword evidence="5" id="KW-0418">Kinase</keyword>
<dbReference type="Proteomes" id="UP000008952">
    <property type="component" value="Unassembled WGS sequence"/>
</dbReference>
<dbReference type="Pfam" id="PF02518">
    <property type="entry name" value="HATPase_c"/>
    <property type="match status" value="1"/>
</dbReference>
<dbReference type="InterPro" id="IPR003594">
    <property type="entry name" value="HATPase_dom"/>
</dbReference>
<dbReference type="eggNOG" id="COG3852">
    <property type="taxonomic scope" value="Bacteria"/>
</dbReference>
<evidence type="ECO:0000256" key="5">
    <source>
        <dbReference type="ARBA" id="ARBA00022777"/>
    </source>
</evidence>
<sequence length="488" mass="55219">MNKDIINKEENTVSSKTPITGKYSTIPFYRRLRFKLLLLIALSVFITEILVFIPSIVSMRQRWLEDRHQSAEAISLILAAVPYQLFDKELKNNVLVATDALAIMITSHDKKRELILQDCKPQIDNIIHLGEFSETKAILESFSTLFWGGNKTLLLRETIEGTNIEIDMIIGDARLRDAMLRFTGFFILISLTIAIIAATLIYLIIYELLVRPLQNIYNNMIEFVIEPDNPSRILVPESRRDEVGATQRRIAAIEIELQKNFVRQKHLANLGLAVSKINHDMRNILASAQLMSDHLCNAKEPMVRKMAPKLIKAIDRAVKYSHSVLTYGRTQEIPPKCEIIALEKLVDDIFDSLKMPGSDQIEFLNCVSPHFNIYADYEQLHRALTNLSRNAVQAMIERPQNGYHINRLSIKAYHSKQMAHIIVEDTGPGLPEKAKKHLYSPFEGSVGHNGSGLGLAISKELITAHGGTLNFIDDGQIGTKFEIDLPDK</sequence>
<keyword evidence="7" id="KW-1133">Transmembrane helix</keyword>
<evidence type="ECO:0000256" key="7">
    <source>
        <dbReference type="SAM" id="Phobius"/>
    </source>
</evidence>
<evidence type="ECO:0000256" key="3">
    <source>
        <dbReference type="ARBA" id="ARBA00022679"/>
    </source>
</evidence>
<dbReference type="EC" id="2.7.13.3" evidence="2"/>
<dbReference type="OrthoDB" id="9784218at2"/>
<keyword evidence="6" id="KW-0067">ATP-binding</keyword>
<dbReference type="InterPro" id="IPR036890">
    <property type="entry name" value="HATPase_C_sf"/>
</dbReference>
<proteinExistence type="predicted"/>
<dbReference type="InterPro" id="IPR005467">
    <property type="entry name" value="His_kinase_dom"/>
</dbReference>
<dbReference type="PROSITE" id="PS50109">
    <property type="entry name" value="HIS_KIN"/>
    <property type="match status" value="1"/>
</dbReference>
<dbReference type="PATRIC" id="fig|1094558.3.peg.1929"/>
<dbReference type="PANTHER" id="PTHR44936">
    <property type="entry name" value="SENSOR PROTEIN CREC"/>
    <property type="match status" value="1"/>
</dbReference>
<protein>
    <recommendedName>
        <fullName evidence="2">histidine kinase</fullName>
        <ecNumber evidence="2">2.7.13.3</ecNumber>
    </recommendedName>
</protein>
<evidence type="ECO:0000259" key="8">
    <source>
        <dbReference type="PROSITE" id="PS50109"/>
    </source>
</evidence>
<keyword evidence="10" id="KW-1185">Reference proteome</keyword>
<dbReference type="EMBL" id="AIMB01000008">
    <property type="protein sequence ID" value="EJF89245.1"/>
    <property type="molecule type" value="Genomic_DNA"/>
</dbReference>
<evidence type="ECO:0000313" key="9">
    <source>
        <dbReference type="EMBL" id="EJF89245.1"/>
    </source>
</evidence>
<evidence type="ECO:0000256" key="1">
    <source>
        <dbReference type="ARBA" id="ARBA00000085"/>
    </source>
</evidence>
<evidence type="ECO:0000256" key="2">
    <source>
        <dbReference type="ARBA" id="ARBA00012438"/>
    </source>
</evidence>
<dbReference type="RefSeq" id="WP_008040434.1">
    <property type="nucleotide sequence ID" value="NZ_JH725147.1"/>
</dbReference>
<reference evidence="9 10" key="1">
    <citation type="submission" date="2012-03" db="EMBL/GenBank/DDBJ databases">
        <title>The Genome Sequence of Bartonella tamiae Th239.</title>
        <authorList>
            <consortium name="The Broad Institute Genome Sequencing Platform"/>
            <consortium name="The Broad Institute Genome Sequencing Center for Infectious Disease"/>
            <person name="Feldgarden M."/>
            <person name="Kirby J."/>
            <person name="Kosoy M."/>
            <person name="Birtles R."/>
            <person name="Probert W.S."/>
            <person name="Chiaraviglio L."/>
            <person name="Young S.K."/>
            <person name="Zeng Q."/>
            <person name="Gargeya S."/>
            <person name="Fitzgerald M."/>
            <person name="Haas B."/>
            <person name="Abouelleil A."/>
            <person name="Alvarado L."/>
            <person name="Arachchi H.M."/>
            <person name="Berlin A."/>
            <person name="Chapman S.B."/>
            <person name="Gearin G."/>
            <person name="Goldberg J."/>
            <person name="Griggs A."/>
            <person name="Gujja S."/>
            <person name="Hansen M."/>
            <person name="Heiman D."/>
            <person name="Howarth C."/>
            <person name="Larimer J."/>
            <person name="Lui A."/>
            <person name="MacDonald P.J.P."/>
            <person name="McCowen C."/>
            <person name="Montmayeur A."/>
            <person name="Murphy C."/>
            <person name="Neiman D."/>
            <person name="Pearson M."/>
            <person name="Priest M."/>
            <person name="Roberts A."/>
            <person name="Saif S."/>
            <person name="Shea T."/>
            <person name="Sisk P."/>
            <person name="Stolte C."/>
            <person name="Sykes S."/>
            <person name="Wortman J."/>
            <person name="Nusbaum C."/>
            <person name="Birren B."/>
        </authorList>
    </citation>
    <scope>NUCLEOTIDE SEQUENCE [LARGE SCALE GENOMIC DNA]</scope>
    <source>
        <strain evidence="9 10">Th239</strain>
    </source>
</reference>
<dbReference type="PANTHER" id="PTHR44936:SF10">
    <property type="entry name" value="SENSOR PROTEIN RSTB"/>
    <property type="match status" value="1"/>
</dbReference>
<gene>
    <name evidence="9" type="ORF">ME5_01796</name>
</gene>
<name>J1JXA5_9HYPH</name>
<evidence type="ECO:0000256" key="4">
    <source>
        <dbReference type="ARBA" id="ARBA00022741"/>
    </source>
</evidence>